<sequence length="416" mass="47325">MHEILIIDDQYRDKMAKISNKLDKRGSDCCVSFIIDPKKNTLQLIGGHAPQYLHFTLPLAKNHQLKKRRFTVDGEYFSQIPTYAGKGNSMLLKLIDAQDSPNLMGISTDKNEFLSCELAPFCKAHKAFIQESVEYVYEDVRALEVSRLLHEVTPHAPVQFVAFDKENKEMRVQSDNNLELHDIPSDVPIPTSMVLTQAAADDLKTLCDDMGDNHIQIAQHGENITFKTDNITITHSLTGVDEFYKNEPKAYKLLGYMVMDINHLKKRVGHFHYKYSKIKQANQSHLLIEPTQLYFINFVKPYEFEIPIATDAISFTETQLYMLHLRDIIPIKIKDVTTSDKIKIAILKEIGQESEYKLGFYKDITHKYPYASIAIDPAPDDMSQAQAVIKNAKDSEGGGSHREGDGPDDDLFGFHV</sequence>
<comment type="caution">
    <text evidence="2">The sequence shown here is derived from an EMBL/GenBank/DDBJ whole genome shotgun (WGS) entry which is preliminary data.</text>
</comment>
<dbReference type="Proteomes" id="UP001157353">
    <property type="component" value="Unassembled WGS sequence"/>
</dbReference>
<dbReference type="RefSeq" id="WP_284202144.1">
    <property type="nucleotide sequence ID" value="NZ_BSPQ01000001.1"/>
</dbReference>
<organism evidence="2 3">
    <name type="scientific">Psychromonas marina</name>
    <dbReference type="NCBI Taxonomy" id="88364"/>
    <lineage>
        <taxon>Bacteria</taxon>
        <taxon>Pseudomonadati</taxon>
        <taxon>Pseudomonadota</taxon>
        <taxon>Gammaproteobacteria</taxon>
        <taxon>Alteromonadales</taxon>
        <taxon>Psychromonadaceae</taxon>
        <taxon>Psychromonas</taxon>
    </lineage>
</organism>
<protein>
    <submittedName>
        <fullName evidence="2">Uncharacterized protein</fullName>
    </submittedName>
</protein>
<keyword evidence="3" id="KW-1185">Reference proteome</keyword>
<evidence type="ECO:0000313" key="2">
    <source>
        <dbReference type="EMBL" id="GLS89022.1"/>
    </source>
</evidence>
<dbReference type="EMBL" id="BSPQ01000001">
    <property type="protein sequence ID" value="GLS89022.1"/>
    <property type="molecule type" value="Genomic_DNA"/>
</dbReference>
<gene>
    <name evidence="2" type="ORF">GCM10007916_00890</name>
</gene>
<feature type="compositionally biased region" description="Basic and acidic residues" evidence="1">
    <location>
        <begin position="391"/>
        <end position="405"/>
    </location>
</feature>
<accession>A0ABQ6DVD5</accession>
<reference evidence="3" key="1">
    <citation type="journal article" date="2019" name="Int. J. Syst. Evol. Microbiol.">
        <title>The Global Catalogue of Microorganisms (GCM) 10K type strain sequencing project: providing services to taxonomists for standard genome sequencing and annotation.</title>
        <authorList>
            <consortium name="The Broad Institute Genomics Platform"/>
            <consortium name="The Broad Institute Genome Sequencing Center for Infectious Disease"/>
            <person name="Wu L."/>
            <person name="Ma J."/>
        </authorList>
    </citation>
    <scope>NUCLEOTIDE SEQUENCE [LARGE SCALE GENOMIC DNA]</scope>
    <source>
        <strain evidence="3">NBRC 103166</strain>
    </source>
</reference>
<feature type="region of interest" description="Disordered" evidence="1">
    <location>
        <begin position="391"/>
        <end position="410"/>
    </location>
</feature>
<proteinExistence type="predicted"/>
<evidence type="ECO:0000256" key="1">
    <source>
        <dbReference type="SAM" id="MobiDB-lite"/>
    </source>
</evidence>
<evidence type="ECO:0000313" key="3">
    <source>
        <dbReference type="Proteomes" id="UP001157353"/>
    </source>
</evidence>
<name>A0ABQ6DVD5_9GAMM</name>